<dbReference type="InterPro" id="IPR024892">
    <property type="entry name" value="ArAT"/>
</dbReference>
<gene>
    <name evidence="6 8" type="primary">hisC</name>
    <name evidence="8" type="ORF">DMH04_34175</name>
</gene>
<comment type="pathway">
    <text evidence="6">Amino-acid biosynthesis; L-histidine biosynthesis; L-histidine from 5-phospho-alpha-D-ribose 1-diphosphate: step 7/9.</text>
</comment>
<evidence type="ECO:0000256" key="5">
    <source>
        <dbReference type="ARBA" id="ARBA00022898"/>
    </source>
</evidence>
<comment type="caution">
    <text evidence="8">The sequence shown here is derived from an EMBL/GenBank/DDBJ whole genome shotgun (WGS) entry which is preliminary data.</text>
</comment>
<dbReference type="UniPathway" id="UPA00031">
    <property type="reaction ID" value="UER00012"/>
</dbReference>
<comment type="subunit">
    <text evidence="2 6">Homodimer.</text>
</comment>
<dbReference type="InterPro" id="IPR050106">
    <property type="entry name" value="HistidinolP_aminotransfase"/>
</dbReference>
<name>A0A428Z0U3_KIBAR</name>
<dbReference type="EC" id="2.6.1.9" evidence="6"/>
<dbReference type="InterPro" id="IPR015424">
    <property type="entry name" value="PyrdxlP-dep_Trfase"/>
</dbReference>
<dbReference type="OrthoDB" id="9809616at2"/>
<evidence type="ECO:0000256" key="1">
    <source>
        <dbReference type="ARBA" id="ARBA00001933"/>
    </source>
</evidence>
<accession>A0A428Z0U3</accession>
<dbReference type="AlphaFoldDB" id="A0A428Z0U3"/>
<evidence type="ECO:0000256" key="2">
    <source>
        <dbReference type="ARBA" id="ARBA00011738"/>
    </source>
</evidence>
<dbReference type="Gene3D" id="3.40.640.10">
    <property type="entry name" value="Type I PLP-dependent aspartate aminotransferase-like (Major domain)"/>
    <property type="match status" value="1"/>
</dbReference>
<dbReference type="GO" id="GO:0030170">
    <property type="term" value="F:pyridoxal phosphate binding"/>
    <property type="evidence" value="ECO:0007669"/>
    <property type="project" value="InterPro"/>
</dbReference>
<keyword evidence="6" id="KW-0028">Amino-acid biosynthesis</keyword>
<proteinExistence type="inferred from homology"/>
<dbReference type="HAMAP" id="MF_01023">
    <property type="entry name" value="HisC_aminotrans_2"/>
    <property type="match status" value="1"/>
</dbReference>
<dbReference type="NCBIfam" id="NF002878">
    <property type="entry name" value="PRK03321.1"/>
    <property type="match status" value="1"/>
</dbReference>
<keyword evidence="6" id="KW-0368">Histidine biosynthesis</keyword>
<evidence type="ECO:0000313" key="9">
    <source>
        <dbReference type="Proteomes" id="UP000287547"/>
    </source>
</evidence>
<dbReference type="InterPro" id="IPR001917">
    <property type="entry name" value="Aminotrans_II_pyridoxalP_BS"/>
</dbReference>
<protein>
    <recommendedName>
        <fullName evidence="6">Histidinol-phosphate aminotransferase</fullName>
        <ecNumber evidence="6">2.6.1.9</ecNumber>
    </recommendedName>
    <alternativeName>
        <fullName evidence="6">Imidazole acetol-phosphate transaminase</fullName>
    </alternativeName>
</protein>
<keyword evidence="4 6" id="KW-0808">Transferase</keyword>
<dbReference type="GO" id="GO:0000105">
    <property type="term" value="P:L-histidine biosynthetic process"/>
    <property type="evidence" value="ECO:0007669"/>
    <property type="project" value="UniProtKB-UniRule"/>
</dbReference>
<keyword evidence="3 6" id="KW-0032">Aminotransferase</keyword>
<reference evidence="8 9" key="1">
    <citation type="submission" date="2018-05" db="EMBL/GenBank/DDBJ databases">
        <title>Evolution of GPA BGCs.</title>
        <authorList>
            <person name="Waglechner N."/>
            <person name="Wright G.D."/>
        </authorList>
    </citation>
    <scope>NUCLEOTIDE SEQUENCE [LARGE SCALE GENOMIC DNA]</scope>
    <source>
        <strain evidence="8 9">A82846</strain>
    </source>
</reference>
<dbReference type="PROSITE" id="PS00599">
    <property type="entry name" value="AA_TRANSFER_CLASS_2"/>
    <property type="match status" value="1"/>
</dbReference>
<keyword evidence="5 6" id="KW-0663">Pyridoxal phosphate</keyword>
<dbReference type="NCBIfam" id="TIGR01141">
    <property type="entry name" value="hisC"/>
    <property type="match status" value="1"/>
</dbReference>
<dbReference type="CDD" id="cd00609">
    <property type="entry name" value="AAT_like"/>
    <property type="match status" value="1"/>
</dbReference>
<dbReference type="Proteomes" id="UP000287547">
    <property type="component" value="Unassembled WGS sequence"/>
</dbReference>
<dbReference type="GO" id="GO:0004400">
    <property type="term" value="F:histidinol-phosphate transaminase activity"/>
    <property type="evidence" value="ECO:0007669"/>
    <property type="project" value="UniProtKB-UniRule"/>
</dbReference>
<dbReference type="SUPFAM" id="SSF53383">
    <property type="entry name" value="PLP-dependent transferases"/>
    <property type="match status" value="1"/>
</dbReference>
<sequence length="364" mass="38916">MTSPTIPTTTLRTRPDLAGLASFRAGPTLERAIKLDSNELPYGPLASVRDVLSGAVGDVNRYPDNTGAELAARLAERYGVSPDNITLGPGSVNLCLQLAQVTCAGGDEIVIPWRSFEAYPSVAKTVGATVRTVALTADHRPDLPAMAAAISDRTRLVFVCTPNNPTGTVLGRAELEQFFDTVPDDVIVVLDEAYCEFTGDIDTLDGVEFVKQRLAEPRHNIVAMRTFSKAYGLAGLRVGYCVSAEPVSDLLKRVALPYSVNALAQRAAVASLAATGELAVRCKRISAERDRVRAALLAAGYEVPVSGANFLWLPLDAATERFKQHCLASRILVRAFPGNGVRVTIGEPDENDAFVVAARTFQCG</sequence>
<evidence type="ECO:0000256" key="4">
    <source>
        <dbReference type="ARBA" id="ARBA00022679"/>
    </source>
</evidence>
<evidence type="ECO:0000259" key="7">
    <source>
        <dbReference type="Pfam" id="PF00155"/>
    </source>
</evidence>
<comment type="cofactor">
    <cofactor evidence="1 6">
        <name>pyridoxal 5'-phosphate</name>
        <dbReference type="ChEBI" id="CHEBI:597326"/>
    </cofactor>
</comment>
<feature type="domain" description="Aminotransferase class I/classII large" evidence="7">
    <location>
        <begin position="32"/>
        <end position="354"/>
    </location>
</feature>
<feature type="modified residue" description="N6-(pyridoxal phosphate)lysine" evidence="6">
    <location>
        <position position="229"/>
    </location>
</feature>
<dbReference type="EMBL" id="QHKI01000038">
    <property type="protein sequence ID" value="RSM78015.1"/>
    <property type="molecule type" value="Genomic_DNA"/>
</dbReference>
<dbReference type="InterPro" id="IPR004839">
    <property type="entry name" value="Aminotransferase_I/II_large"/>
</dbReference>
<comment type="similarity">
    <text evidence="6">Belongs to the class-II pyridoxal-phosphate-dependent aminotransferase family. Histidinol-phosphate aminotransferase subfamily.</text>
</comment>
<dbReference type="Gene3D" id="3.90.1150.10">
    <property type="entry name" value="Aspartate Aminotransferase, domain 1"/>
    <property type="match status" value="1"/>
</dbReference>
<dbReference type="InterPro" id="IPR015421">
    <property type="entry name" value="PyrdxlP-dep_Trfase_major"/>
</dbReference>
<evidence type="ECO:0000313" key="8">
    <source>
        <dbReference type="EMBL" id="RSM78015.1"/>
    </source>
</evidence>
<dbReference type="InterPro" id="IPR015422">
    <property type="entry name" value="PyrdxlP-dep_Trfase_small"/>
</dbReference>
<evidence type="ECO:0000256" key="6">
    <source>
        <dbReference type="HAMAP-Rule" id="MF_01023"/>
    </source>
</evidence>
<evidence type="ECO:0000256" key="3">
    <source>
        <dbReference type="ARBA" id="ARBA00022576"/>
    </source>
</evidence>
<dbReference type="PANTHER" id="PTHR43643:SF3">
    <property type="entry name" value="HISTIDINOL-PHOSPHATE AMINOTRANSFERASE"/>
    <property type="match status" value="1"/>
</dbReference>
<dbReference type="InterPro" id="IPR005861">
    <property type="entry name" value="HisP_aminotrans"/>
</dbReference>
<comment type="catalytic activity">
    <reaction evidence="6">
        <text>L-histidinol phosphate + 2-oxoglutarate = 3-(imidazol-4-yl)-2-oxopropyl phosphate + L-glutamate</text>
        <dbReference type="Rhea" id="RHEA:23744"/>
        <dbReference type="ChEBI" id="CHEBI:16810"/>
        <dbReference type="ChEBI" id="CHEBI:29985"/>
        <dbReference type="ChEBI" id="CHEBI:57766"/>
        <dbReference type="ChEBI" id="CHEBI:57980"/>
        <dbReference type="EC" id="2.6.1.9"/>
    </reaction>
</comment>
<organism evidence="8 9">
    <name type="scientific">Kibdelosporangium aridum</name>
    <dbReference type="NCBI Taxonomy" id="2030"/>
    <lineage>
        <taxon>Bacteria</taxon>
        <taxon>Bacillati</taxon>
        <taxon>Actinomycetota</taxon>
        <taxon>Actinomycetes</taxon>
        <taxon>Pseudonocardiales</taxon>
        <taxon>Pseudonocardiaceae</taxon>
        <taxon>Kibdelosporangium</taxon>
    </lineage>
</organism>
<dbReference type="Pfam" id="PF00155">
    <property type="entry name" value="Aminotran_1_2"/>
    <property type="match status" value="1"/>
</dbReference>
<dbReference type="PANTHER" id="PTHR43643">
    <property type="entry name" value="HISTIDINOL-PHOSPHATE AMINOTRANSFERASE 2"/>
    <property type="match status" value="1"/>
</dbReference>